<dbReference type="InterPro" id="IPR036910">
    <property type="entry name" value="HMG_box_dom_sf"/>
</dbReference>
<dbReference type="PROSITE" id="PS51011">
    <property type="entry name" value="ARID"/>
    <property type="match status" value="1"/>
</dbReference>
<evidence type="ECO:0000313" key="3">
    <source>
        <dbReference type="Proteomes" id="UP000585474"/>
    </source>
</evidence>
<keyword evidence="3" id="KW-1185">Reference proteome</keyword>
<proteinExistence type="predicted"/>
<dbReference type="SUPFAM" id="SSF47095">
    <property type="entry name" value="HMG-box"/>
    <property type="match status" value="1"/>
</dbReference>
<sequence>MSNPSSNDPNANYTQTATVYQSHSEVTHAQSLSNHNFNKSYPPAEAKYDEIAQNPDFFLLKLKGFHDSFGTKFKVPTIGGRALDLYHLFLEVTSRGGIEKVIRDRKWKEVISAFNFPSTITSASFVIRKYYLSLLYHFEQVYYFQKEIPSISLDDPGSGITANGSDASHLFENDTPTHQLAVDFVLEPGSSVTGTIDGKFDNGYLITVNLGSETLNGVLYHTPVSQHSSQNSNNSAVPPHRNHKSYQLALTDPSRPKAHRSGYNFFFSEHYNRLKPLYHGQEKEITKKIGVLWSRLTDDEKQVQLSPIRYCEPKKHGFGYEGAPQYSGNGLTITGSGAACLCYCLEMVMAKGHGLLGLPMIMALALRGFGSPVLNLSWHERIGLLLKNQREIVLAHQGGTLPSNASARRCVSSQVFFLEVRDGSVRSMPNKRHSVEIVQVAVIFMSTGDLNLCRHLISGAALQVYQEKGLRDKERYRSEMLEYRASNNPKSQ</sequence>
<dbReference type="AlphaFoldDB" id="A0A7J0GPW7"/>
<evidence type="ECO:0000259" key="1">
    <source>
        <dbReference type="PROSITE" id="PS51011"/>
    </source>
</evidence>
<keyword evidence="2" id="KW-0238">DNA-binding</keyword>
<dbReference type="InterPro" id="IPR045303">
    <property type="entry name" value="ARID_HMGB9-like"/>
</dbReference>
<dbReference type="InterPro" id="IPR036431">
    <property type="entry name" value="ARID_dom_sf"/>
</dbReference>
<dbReference type="PANTHER" id="PTHR46691:SF6">
    <property type="entry name" value="HIGH MOBILITY GROUP B PROTEIN 10-RELATED"/>
    <property type="match status" value="1"/>
</dbReference>
<reference evidence="2 3" key="1">
    <citation type="submission" date="2019-07" db="EMBL/GenBank/DDBJ databases">
        <title>De Novo Assembly of kiwifruit Actinidia rufa.</title>
        <authorList>
            <person name="Sugita-Konishi S."/>
            <person name="Sato K."/>
            <person name="Mori E."/>
            <person name="Abe Y."/>
            <person name="Kisaki G."/>
            <person name="Hamano K."/>
            <person name="Suezawa K."/>
            <person name="Otani M."/>
            <person name="Fukuda T."/>
            <person name="Manabe T."/>
            <person name="Gomi K."/>
            <person name="Tabuchi M."/>
            <person name="Akimitsu K."/>
            <person name="Kataoka I."/>
        </authorList>
    </citation>
    <scope>NUCLEOTIDE SEQUENCE [LARGE SCALE GENOMIC DNA]</scope>
    <source>
        <strain evidence="3">cv. Fuchu</strain>
    </source>
</reference>
<dbReference type="GO" id="GO:0003677">
    <property type="term" value="F:DNA binding"/>
    <property type="evidence" value="ECO:0007669"/>
    <property type="project" value="UniProtKB-KW"/>
</dbReference>
<dbReference type="Proteomes" id="UP000585474">
    <property type="component" value="Unassembled WGS sequence"/>
</dbReference>
<feature type="domain" description="ARID" evidence="1">
    <location>
        <begin position="52"/>
        <end position="143"/>
    </location>
</feature>
<dbReference type="SMART" id="SM01014">
    <property type="entry name" value="ARID"/>
    <property type="match status" value="1"/>
</dbReference>
<dbReference type="SUPFAM" id="SSF46774">
    <property type="entry name" value="ARID-like"/>
    <property type="match status" value="1"/>
</dbReference>
<dbReference type="SMART" id="SM00501">
    <property type="entry name" value="BRIGHT"/>
    <property type="match status" value="1"/>
</dbReference>
<dbReference type="Gene3D" id="1.10.30.10">
    <property type="entry name" value="High mobility group box domain"/>
    <property type="match status" value="1"/>
</dbReference>
<comment type="caution">
    <text evidence="2">The sequence shown here is derived from an EMBL/GenBank/DDBJ whole genome shotgun (WGS) entry which is preliminary data.</text>
</comment>
<organism evidence="2 3">
    <name type="scientific">Actinidia rufa</name>
    <dbReference type="NCBI Taxonomy" id="165716"/>
    <lineage>
        <taxon>Eukaryota</taxon>
        <taxon>Viridiplantae</taxon>
        <taxon>Streptophyta</taxon>
        <taxon>Embryophyta</taxon>
        <taxon>Tracheophyta</taxon>
        <taxon>Spermatophyta</taxon>
        <taxon>Magnoliopsida</taxon>
        <taxon>eudicotyledons</taxon>
        <taxon>Gunneridae</taxon>
        <taxon>Pentapetalae</taxon>
        <taxon>asterids</taxon>
        <taxon>Ericales</taxon>
        <taxon>Actinidiaceae</taxon>
        <taxon>Actinidia</taxon>
    </lineage>
</organism>
<dbReference type="EMBL" id="BJWL01000023">
    <property type="protein sequence ID" value="GFZ12856.1"/>
    <property type="molecule type" value="Genomic_DNA"/>
</dbReference>
<name>A0A7J0GPW7_9ERIC</name>
<dbReference type="CDD" id="cd16872">
    <property type="entry name" value="ARID_HMGB9-like"/>
    <property type="match status" value="1"/>
</dbReference>
<gene>
    <name evidence="2" type="ORF">Acr_23g0012410</name>
</gene>
<dbReference type="InterPro" id="IPR001606">
    <property type="entry name" value="ARID_dom"/>
</dbReference>
<dbReference type="Pfam" id="PF01388">
    <property type="entry name" value="ARID"/>
    <property type="match status" value="1"/>
</dbReference>
<evidence type="ECO:0000313" key="2">
    <source>
        <dbReference type="EMBL" id="GFZ12856.1"/>
    </source>
</evidence>
<dbReference type="PANTHER" id="PTHR46691">
    <property type="entry name" value="HIGH MOBILITY GROUP B PROTEIN 9"/>
    <property type="match status" value="1"/>
</dbReference>
<dbReference type="Gene3D" id="1.10.150.60">
    <property type="entry name" value="ARID DNA-binding domain"/>
    <property type="match status" value="1"/>
</dbReference>
<dbReference type="OrthoDB" id="338531at2759"/>
<protein>
    <submittedName>
        <fullName evidence="2">HMG (High mobility group) box protein with ARID/BRIGHT DNA-binding domain-containing protein</fullName>
    </submittedName>
</protein>
<accession>A0A7J0GPW7</accession>